<dbReference type="InterPro" id="IPR001764">
    <property type="entry name" value="Glyco_hydro_3_N"/>
</dbReference>
<evidence type="ECO:0000313" key="8">
    <source>
        <dbReference type="Proteomes" id="UP000236752"/>
    </source>
</evidence>
<dbReference type="EMBL" id="FNUZ01000002">
    <property type="protein sequence ID" value="SEG03084.1"/>
    <property type="molecule type" value="Genomic_DNA"/>
</dbReference>
<dbReference type="PROSITE" id="PS00775">
    <property type="entry name" value="GLYCOSYL_HYDROL_F3"/>
    <property type="match status" value="1"/>
</dbReference>
<dbReference type="Pfam" id="PF00933">
    <property type="entry name" value="Glyco_hydro_3"/>
    <property type="match status" value="1"/>
</dbReference>
<accession>A0A1H5WUG2</accession>
<keyword evidence="4" id="KW-0378">Hydrolase</keyword>
<evidence type="ECO:0000313" key="7">
    <source>
        <dbReference type="EMBL" id="SEG03084.1"/>
    </source>
</evidence>
<comment type="similarity">
    <text evidence="2">Belongs to the glycosyl hydrolase 3 family.</text>
</comment>
<gene>
    <name evidence="7" type="ORF">SAMN04488045_1596</name>
</gene>
<dbReference type="Proteomes" id="UP000236752">
    <property type="component" value="Unassembled WGS sequence"/>
</dbReference>
<dbReference type="GO" id="GO:0004563">
    <property type="term" value="F:beta-N-acetylhexosaminidase activity"/>
    <property type="evidence" value="ECO:0007669"/>
    <property type="project" value="UniProtKB-EC"/>
</dbReference>
<dbReference type="InterPro" id="IPR017853">
    <property type="entry name" value="GH"/>
</dbReference>
<dbReference type="InterPro" id="IPR036962">
    <property type="entry name" value="Glyco_hydro_3_N_sf"/>
</dbReference>
<name>A0A1H5WUG2_9RHOB</name>
<dbReference type="RefSeq" id="WP_103909919.1">
    <property type="nucleotide sequence ID" value="NZ_FNUZ01000002.1"/>
</dbReference>
<comment type="catalytic activity">
    <reaction evidence="1">
        <text>Hydrolysis of terminal non-reducing N-acetyl-D-hexosamine residues in N-acetyl-beta-D-hexosaminides.</text>
        <dbReference type="EC" id="3.2.1.52"/>
    </reaction>
</comment>
<dbReference type="AlphaFoldDB" id="A0A1H5WUG2"/>
<evidence type="ECO:0000256" key="4">
    <source>
        <dbReference type="ARBA" id="ARBA00022801"/>
    </source>
</evidence>
<dbReference type="PANTHER" id="PTHR30480:SF13">
    <property type="entry name" value="BETA-HEXOSAMINIDASE"/>
    <property type="match status" value="1"/>
</dbReference>
<evidence type="ECO:0000256" key="2">
    <source>
        <dbReference type="ARBA" id="ARBA00005336"/>
    </source>
</evidence>
<organism evidence="7 8">
    <name type="scientific">Thalassococcus halodurans</name>
    <dbReference type="NCBI Taxonomy" id="373675"/>
    <lineage>
        <taxon>Bacteria</taxon>
        <taxon>Pseudomonadati</taxon>
        <taxon>Pseudomonadota</taxon>
        <taxon>Alphaproteobacteria</taxon>
        <taxon>Rhodobacterales</taxon>
        <taxon>Roseobacteraceae</taxon>
        <taxon>Thalassococcus</taxon>
    </lineage>
</organism>
<dbReference type="SUPFAM" id="SSF51445">
    <property type="entry name" value="(Trans)glycosidases"/>
    <property type="match status" value="1"/>
</dbReference>
<dbReference type="Gene3D" id="3.20.20.300">
    <property type="entry name" value="Glycoside hydrolase, family 3, N-terminal domain"/>
    <property type="match status" value="1"/>
</dbReference>
<evidence type="ECO:0000259" key="6">
    <source>
        <dbReference type="Pfam" id="PF00933"/>
    </source>
</evidence>
<dbReference type="InterPro" id="IPR019800">
    <property type="entry name" value="Glyco_hydro_3_AS"/>
</dbReference>
<proteinExistence type="inferred from homology"/>
<dbReference type="GO" id="GO:0009254">
    <property type="term" value="P:peptidoglycan turnover"/>
    <property type="evidence" value="ECO:0007669"/>
    <property type="project" value="TreeGrafter"/>
</dbReference>
<feature type="domain" description="Glycoside hydrolase family 3 N-terminal" evidence="6">
    <location>
        <begin position="19"/>
        <end position="295"/>
    </location>
</feature>
<dbReference type="InterPro" id="IPR050226">
    <property type="entry name" value="NagZ_Beta-hexosaminidase"/>
</dbReference>
<evidence type="ECO:0000256" key="1">
    <source>
        <dbReference type="ARBA" id="ARBA00001231"/>
    </source>
</evidence>
<dbReference type="OrthoDB" id="9786661at2"/>
<keyword evidence="5" id="KW-0326">Glycosidase</keyword>
<dbReference type="GO" id="GO:0005975">
    <property type="term" value="P:carbohydrate metabolic process"/>
    <property type="evidence" value="ECO:0007669"/>
    <property type="project" value="InterPro"/>
</dbReference>
<reference evidence="7 8" key="1">
    <citation type="submission" date="2016-10" db="EMBL/GenBank/DDBJ databases">
        <authorList>
            <person name="de Groot N.N."/>
        </authorList>
    </citation>
    <scope>NUCLEOTIDE SEQUENCE [LARGE SCALE GENOMIC DNA]</scope>
    <source>
        <strain evidence="7 8">DSM 26915</strain>
    </source>
</reference>
<evidence type="ECO:0000256" key="5">
    <source>
        <dbReference type="ARBA" id="ARBA00023295"/>
    </source>
</evidence>
<sequence>MTQPRFGAAILGCEGLSVSQNEKAFFRDANPLGFILFARNLETADQIRKLTDDLRASVGWRAPVFIDQEGGRVQRLRPPLAREWPAPLDHVDASGKNAEQVMYLRYRIIAAELLSLGIDGNCAPMLDIARDGTHPFLRNRCYGTDLDQVVRIGQAVAKAHLDGGVFPVVKHIPGHGLAQMDSHLELPRISLPADELYVTDFAAFKPFADLPFGMTAHLVYEALTDEPATTSKMMIDLIRNDIGFNGFIMTDDISMEALSGTVAERGAASIAAGCDAVLHCNGYLDEMIALMDQIGVMSDAAQARAEQALKTRKTAPQVDIDDLTAKLSALEEKRVDD</sequence>
<protein>
    <recommendedName>
        <fullName evidence="3">beta-N-acetylhexosaminidase</fullName>
        <ecNumber evidence="3">3.2.1.52</ecNumber>
    </recommendedName>
</protein>
<evidence type="ECO:0000256" key="3">
    <source>
        <dbReference type="ARBA" id="ARBA00012663"/>
    </source>
</evidence>
<keyword evidence="8" id="KW-1185">Reference proteome</keyword>
<dbReference type="EC" id="3.2.1.52" evidence="3"/>
<dbReference type="PANTHER" id="PTHR30480">
    <property type="entry name" value="BETA-HEXOSAMINIDASE-RELATED"/>
    <property type="match status" value="1"/>
</dbReference>